<dbReference type="Gene3D" id="1.10.8.60">
    <property type="match status" value="1"/>
</dbReference>
<dbReference type="Proteomes" id="UP000271098">
    <property type="component" value="Unassembled WGS sequence"/>
</dbReference>
<evidence type="ECO:0000256" key="2">
    <source>
        <dbReference type="SAM" id="MobiDB-lite"/>
    </source>
</evidence>
<dbReference type="GO" id="GO:0005829">
    <property type="term" value="C:cytosol"/>
    <property type="evidence" value="ECO:0007669"/>
    <property type="project" value="TreeGrafter"/>
</dbReference>
<dbReference type="SUPFAM" id="SSF52540">
    <property type="entry name" value="P-loop containing nucleoside triphosphate hydrolases"/>
    <property type="match status" value="1"/>
</dbReference>
<dbReference type="Pfam" id="PF17862">
    <property type="entry name" value="AAA_lid_3"/>
    <property type="match status" value="1"/>
</dbReference>
<protein>
    <submittedName>
        <fullName evidence="7">AAA_lid_3 domain-containing protein</fullName>
    </submittedName>
</protein>
<evidence type="ECO:0000259" key="3">
    <source>
        <dbReference type="Pfam" id="PF00004"/>
    </source>
</evidence>
<keyword evidence="6" id="KW-1185">Reference proteome</keyword>
<dbReference type="InterPro" id="IPR050168">
    <property type="entry name" value="AAA_ATPase_domain"/>
</dbReference>
<comment type="similarity">
    <text evidence="1">Belongs to the AAA ATPase family.</text>
</comment>
<evidence type="ECO:0000256" key="1">
    <source>
        <dbReference type="RuleBase" id="RU003651"/>
    </source>
</evidence>
<evidence type="ECO:0000313" key="6">
    <source>
        <dbReference type="Proteomes" id="UP000271098"/>
    </source>
</evidence>
<feature type="domain" description="ATPase AAA-type core" evidence="3">
    <location>
        <begin position="16"/>
        <end position="46"/>
    </location>
</feature>
<evidence type="ECO:0000313" key="5">
    <source>
        <dbReference type="EMBL" id="VDN23968.1"/>
    </source>
</evidence>
<dbReference type="Pfam" id="PF00004">
    <property type="entry name" value="AAA"/>
    <property type="match status" value="1"/>
</dbReference>
<dbReference type="GO" id="GO:0005524">
    <property type="term" value="F:ATP binding"/>
    <property type="evidence" value="ECO:0007669"/>
    <property type="project" value="UniProtKB-KW"/>
</dbReference>
<reference evidence="5 6" key="2">
    <citation type="submission" date="2018-11" db="EMBL/GenBank/DDBJ databases">
        <authorList>
            <consortium name="Pathogen Informatics"/>
        </authorList>
    </citation>
    <scope>NUCLEOTIDE SEQUENCE [LARGE SCALE GENOMIC DNA]</scope>
</reference>
<dbReference type="GO" id="GO:0016887">
    <property type="term" value="F:ATP hydrolysis activity"/>
    <property type="evidence" value="ECO:0007669"/>
    <property type="project" value="InterPro"/>
</dbReference>
<evidence type="ECO:0000259" key="4">
    <source>
        <dbReference type="Pfam" id="PF17862"/>
    </source>
</evidence>
<gene>
    <name evidence="5" type="ORF">GPUH_LOCUS14326</name>
</gene>
<dbReference type="AlphaFoldDB" id="A0A183E035"/>
<proteinExistence type="inferred from homology"/>
<dbReference type="InterPro" id="IPR041569">
    <property type="entry name" value="AAA_lid_3"/>
</dbReference>
<dbReference type="OrthoDB" id="2187at2759"/>
<dbReference type="InterPro" id="IPR027417">
    <property type="entry name" value="P-loop_NTPase"/>
</dbReference>
<dbReference type="PANTHER" id="PTHR23077:SF12">
    <property type="entry name" value="PEROXISOMAL ATPASE PEX1"/>
    <property type="match status" value="1"/>
</dbReference>
<dbReference type="GO" id="GO:0005778">
    <property type="term" value="C:peroxisomal membrane"/>
    <property type="evidence" value="ECO:0007669"/>
    <property type="project" value="TreeGrafter"/>
</dbReference>
<feature type="region of interest" description="Disordered" evidence="2">
    <location>
        <begin position="131"/>
        <end position="158"/>
    </location>
</feature>
<dbReference type="InterPro" id="IPR003959">
    <property type="entry name" value="ATPase_AAA_core"/>
</dbReference>
<keyword evidence="1" id="KW-0547">Nucleotide-binding</keyword>
<feature type="domain" description="AAA ATPase AAA+ lid" evidence="4">
    <location>
        <begin position="69"/>
        <end position="106"/>
    </location>
</feature>
<dbReference type="InterPro" id="IPR003960">
    <property type="entry name" value="ATPase_AAA_CS"/>
</dbReference>
<name>A0A183E035_9BILA</name>
<reference evidence="7" key="1">
    <citation type="submission" date="2016-06" db="UniProtKB">
        <authorList>
            <consortium name="WormBaseParasite"/>
        </authorList>
    </citation>
    <scope>IDENTIFICATION</scope>
</reference>
<dbReference type="EMBL" id="UYRT01081133">
    <property type="protein sequence ID" value="VDN23968.1"/>
    <property type="molecule type" value="Genomic_DNA"/>
</dbReference>
<dbReference type="WBParaSite" id="GPUH_0001434501-mRNA-1">
    <property type="protein sequence ID" value="GPUH_0001434501-mRNA-1"/>
    <property type="gene ID" value="GPUH_0001434501"/>
</dbReference>
<keyword evidence="1" id="KW-0067">ATP-binding</keyword>
<dbReference type="PROSITE" id="PS00674">
    <property type="entry name" value="AAA"/>
    <property type="match status" value="1"/>
</dbReference>
<dbReference type="PANTHER" id="PTHR23077">
    <property type="entry name" value="AAA-FAMILY ATPASE"/>
    <property type="match status" value="1"/>
</dbReference>
<dbReference type="Gene3D" id="3.40.50.300">
    <property type="entry name" value="P-loop containing nucleotide triphosphate hydrolases"/>
    <property type="match status" value="1"/>
</dbReference>
<accession>A0A183E035</accession>
<organism evidence="7">
    <name type="scientific">Gongylonema pulchrum</name>
    <dbReference type="NCBI Taxonomy" id="637853"/>
    <lineage>
        <taxon>Eukaryota</taxon>
        <taxon>Metazoa</taxon>
        <taxon>Ecdysozoa</taxon>
        <taxon>Nematoda</taxon>
        <taxon>Chromadorea</taxon>
        <taxon>Rhabditida</taxon>
        <taxon>Spirurina</taxon>
        <taxon>Spiruromorpha</taxon>
        <taxon>Spiruroidea</taxon>
        <taxon>Gongylonematidae</taxon>
        <taxon>Gongylonema</taxon>
    </lineage>
</organism>
<sequence length="158" mass="17256">MTPDFFMPACEALVLSVYVLAATNRVDLIDHALLRPGRFDYVVKCGLPNKESRKTILNVCCREMCLEEDADLEAVAMKTDGWTGADLKGLITNAQLIAYRRTQGAVDGAYMDFDENATFSVSQADLLSALEESQPQRRSSSGSKRTTRAPAGMLATLA</sequence>
<dbReference type="GO" id="GO:0016558">
    <property type="term" value="P:protein import into peroxisome matrix"/>
    <property type="evidence" value="ECO:0007669"/>
    <property type="project" value="TreeGrafter"/>
</dbReference>
<evidence type="ECO:0000313" key="7">
    <source>
        <dbReference type="WBParaSite" id="GPUH_0001434501-mRNA-1"/>
    </source>
</evidence>